<name>A0ABS7BJV8_9SPHN</name>
<dbReference type="EMBL" id="JAHXZN010000001">
    <property type="protein sequence ID" value="MBW6529903.1"/>
    <property type="molecule type" value="Genomic_DNA"/>
</dbReference>
<dbReference type="RefSeq" id="WP_219747363.1">
    <property type="nucleotide sequence ID" value="NZ_JAHXZN010000001.1"/>
</dbReference>
<evidence type="ECO:0000313" key="6">
    <source>
        <dbReference type="Proteomes" id="UP000759103"/>
    </source>
</evidence>
<gene>
    <name evidence="5" type="ORF">KZ820_04080</name>
</gene>
<dbReference type="Gene3D" id="3.40.50.720">
    <property type="entry name" value="NAD(P)-binding Rossmann-like Domain"/>
    <property type="match status" value="1"/>
</dbReference>
<protein>
    <submittedName>
        <fullName evidence="5">NAD-dependent epimerase/dehydratase family protein</fullName>
    </submittedName>
</protein>
<sequence>MSRRHVITGGAGFLGERLAAALAARGERVTVFDQVAPRAAIDEVVLGDVASTDDLARLRLGRDDVVHHLAARQFHGAVPRHDRDGWFAAVNVEGTRALLAAMRAAGTRQLLFVSTDMTYGVPVHTPVPPTHQQVPIGPYGRSKVGAERLIAAAADEFGLRATVFRPRLIAGAGRLGILAKLFRLIALGLPVPMIGSGRNRYQMIAVEDCVTALIRAADRGLPPGPFNLGSSEPPTVRDLLRSLIARAGSRSVVLPTPARLVQRTLATMDRAGVPLLYPEQFAIADADYVLDTAATGAALDWSPSRRDADILFDAYHHFRSQPARGHDAPAVSLAAPSRGVS</sequence>
<dbReference type="Pfam" id="PF01370">
    <property type="entry name" value="Epimerase"/>
    <property type="match status" value="1"/>
</dbReference>
<dbReference type="PANTHER" id="PTHR43000">
    <property type="entry name" value="DTDP-D-GLUCOSE 4,6-DEHYDRATASE-RELATED"/>
    <property type="match status" value="1"/>
</dbReference>
<dbReference type="InterPro" id="IPR001509">
    <property type="entry name" value="Epimerase_deHydtase"/>
</dbReference>
<proteinExistence type="inferred from homology"/>
<comment type="pathway">
    <text evidence="1">Bacterial outer membrane biogenesis; LPS O-antigen biosynthesis.</text>
</comment>
<dbReference type="Proteomes" id="UP000759103">
    <property type="component" value="Unassembled WGS sequence"/>
</dbReference>
<evidence type="ECO:0000313" key="5">
    <source>
        <dbReference type="EMBL" id="MBW6529903.1"/>
    </source>
</evidence>
<evidence type="ECO:0000256" key="1">
    <source>
        <dbReference type="ARBA" id="ARBA00005125"/>
    </source>
</evidence>
<comment type="similarity">
    <text evidence="2">Belongs to the NAD(P)-dependent epimerase/dehydratase family.</text>
</comment>
<dbReference type="InterPro" id="IPR036291">
    <property type="entry name" value="NAD(P)-bd_dom_sf"/>
</dbReference>
<evidence type="ECO:0000256" key="3">
    <source>
        <dbReference type="SAM" id="MobiDB-lite"/>
    </source>
</evidence>
<accession>A0ABS7BJV8</accession>
<organism evidence="5 6">
    <name type="scientific">Sphingomonas citri</name>
    <dbReference type="NCBI Taxonomy" id="2862499"/>
    <lineage>
        <taxon>Bacteria</taxon>
        <taxon>Pseudomonadati</taxon>
        <taxon>Pseudomonadota</taxon>
        <taxon>Alphaproteobacteria</taxon>
        <taxon>Sphingomonadales</taxon>
        <taxon>Sphingomonadaceae</taxon>
        <taxon>Sphingomonas</taxon>
    </lineage>
</organism>
<evidence type="ECO:0000259" key="4">
    <source>
        <dbReference type="Pfam" id="PF01370"/>
    </source>
</evidence>
<dbReference type="SUPFAM" id="SSF51735">
    <property type="entry name" value="NAD(P)-binding Rossmann-fold domains"/>
    <property type="match status" value="1"/>
</dbReference>
<evidence type="ECO:0000256" key="2">
    <source>
        <dbReference type="ARBA" id="ARBA00007637"/>
    </source>
</evidence>
<feature type="domain" description="NAD-dependent epimerase/dehydratase" evidence="4">
    <location>
        <begin position="6"/>
        <end position="229"/>
    </location>
</feature>
<comment type="caution">
    <text evidence="5">The sequence shown here is derived from an EMBL/GenBank/DDBJ whole genome shotgun (WGS) entry which is preliminary data.</text>
</comment>
<keyword evidence="6" id="KW-1185">Reference proteome</keyword>
<reference evidence="5 6" key="1">
    <citation type="submission" date="2021-07" db="EMBL/GenBank/DDBJ databases">
        <title>Sphingomonas sp.</title>
        <authorList>
            <person name="Feng G."/>
            <person name="Li J."/>
            <person name="Pan M."/>
        </authorList>
    </citation>
    <scope>NUCLEOTIDE SEQUENCE [LARGE SCALE GENOMIC DNA]</scope>
    <source>
        <strain evidence="5 6">RRHST34</strain>
    </source>
</reference>
<feature type="region of interest" description="Disordered" evidence="3">
    <location>
        <begin position="322"/>
        <end position="341"/>
    </location>
</feature>